<dbReference type="Gene3D" id="3.40.640.10">
    <property type="entry name" value="Type I PLP-dependent aspartate aminotransferase-like (Major domain)"/>
    <property type="match status" value="1"/>
</dbReference>
<comment type="cofactor">
    <cofactor evidence="1 5">
        <name>pyridoxal 5'-phosphate</name>
        <dbReference type="ChEBI" id="CHEBI:597326"/>
    </cofactor>
</comment>
<dbReference type="STRING" id="1035707.SAMN05216552_1011141"/>
<dbReference type="GO" id="GO:0030170">
    <property type="term" value="F:pyridoxal phosphate binding"/>
    <property type="evidence" value="ECO:0007669"/>
    <property type="project" value="InterPro"/>
</dbReference>
<evidence type="ECO:0000256" key="3">
    <source>
        <dbReference type="ARBA" id="ARBA00022898"/>
    </source>
</evidence>
<dbReference type="FunFam" id="3.90.1150.10:FF:000008">
    <property type="entry name" value="Cystathionine gamma-synthase"/>
    <property type="match status" value="1"/>
</dbReference>
<keyword evidence="8" id="KW-1185">Reference proteome</keyword>
<name>A0A1I7JHC0_9BURK</name>
<protein>
    <submittedName>
        <fullName evidence="7">Cystathionine gamma-lyase</fullName>
    </submittedName>
</protein>
<keyword evidence="3 4" id="KW-0663">Pyridoxal phosphate</keyword>
<dbReference type="PANTHER" id="PTHR11808:SF15">
    <property type="entry name" value="CYSTATHIONINE GAMMA-LYASE"/>
    <property type="match status" value="1"/>
</dbReference>
<dbReference type="FunFam" id="3.40.640.10:FF:000009">
    <property type="entry name" value="Cystathionine gamma-synthase homolog"/>
    <property type="match status" value="1"/>
</dbReference>
<feature type="region of interest" description="Disordered" evidence="6">
    <location>
        <begin position="1"/>
        <end position="38"/>
    </location>
</feature>
<accession>A0A1I7JHC0</accession>
<dbReference type="Proteomes" id="UP000199391">
    <property type="component" value="Unassembled WGS sequence"/>
</dbReference>
<organism evidence="7 8">
    <name type="scientific">Pseudoduganella namucuonensis</name>
    <dbReference type="NCBI Taxonomy" id="1035707"/>
    <lineage>
        <taxon>Bacteria</taxon>
        <taxon>Pseudomonadati</taxon>
        <taxon>Pseudomonadota</taxon>
        <taxon>Betaproteobacteria</taxon>
        <taxon>Burkholderiales</taxon>
        <taxon>Oxalobacteraceae</taxon>
        <taxon>Telluria group</taxon>
        <taxon>Pseudoduganella</taxon>
    </lineage>
</organism>
<dbReference type="PIRSF" id="PIRSF001434">
    <property type="entry name" value="CGS"/>
    <property type="match status" value="1"/>
</dbReference>
<reference evidence="8" key="1">
    <citation type="submission" date="2016-10" db="EMBL/GenBank/DDBJ databases">
        <authorList>
            <person name="Varghese N."/>
            <person name="Submissions S."/>
        </authorList>
    </citation>
    <scope>NUCLEOTIDE SEQUENCE [LARGE SCALE GENOMIC DNA]</scope>
    <source>
        <strain evidence="8">CGMCC 1.11014</strain>
    </source>
</reference>
<dbReference type="InterPro" id="IPR015424">
    <property type="entry name" value="PyrdxlP-dep_Trfase"/>
</dbReference>
<dbReference type="PROSITE" id="PS00868">
    <property type="entry name" value="CYS_MET_METAB_PP"/>
    <property type="match status" value="1"/>
</dbReference>
<dbReference type="Gene3D" id="3.90.1150.10">
    <property type="entry name" value="Aspartate Aminotransferase, domain 1"/>
    <property type="match status" value="1"/>
</dbReference>
<keyword evidence="7" id="KW-0456">Lyase</keyword>
<dbReference type="AlphaFoldDB" id="A0A1I7JHC0"/>
<dbReference type="SUPFAM" id="SSF53383">
    <property type="entry name" value="PLP-dependent transferases"/>
    <property type="match status" value="1"/>
</dbReference>
<dbReference type="CDD" id="cd00614">
    <property type="entry name" value="CGS_like"/>
    <property type="match status" value="1"/>
</dbReference>
<dbReference type="GO" id="GO:0019343">
    <property type="term" value="P:cysteine biosynthetic process via cystathionine"/>
    <property type="evidence" value="ECO:0007669"/>
    <property type="project" value="TreeGrafter"/>
</dbReference>
<dbReference type="Pfam" id="PF01053">
    <property type="entry name" value="Cys_Met_Meta_PP"/>
    <property type="match status" value="1"/>
</dbReference>
<sequence length="428" mass="45968">MSRQQPPQNQRQNPGGSSPSGAAPDPEGTGHGLTPAFASGSHKAHLATRVIHAGQSPDPSTGAIMPPIYATSTFVQESPGVHKGLDYGRSHNPTRWALERCVADLESGAQGFAFASGLAAIATVLEIADAGAHIIAGDDMYGGSYRLFERVRRRSAGLDFSYVDLTNPENLLAAIRPETRMVWVETPTNPMLKLADLRAIAKICRERGIIAVADNTFASPLVQRPLEHGFDIVVHSATKYLNGHSDIIGGIAVVAGEERQAAWREQLAFLQNSVGAIAGPFDSFLALRGVKTLAIRMERHCASALRLAEWLEREPKVKKVHYPGLASHPQHELARRQMEGFGGIISIALDTDLPGARRFLERCEVFALAESLGGVESLIEHPALMTHATIPPAQRALLGIGDGLIRLSVGIEDVEDLRSDLRAALAAI</sequence>
<dbReference type="InterPro" id="IPR054542">
    <property type="entry name" value="Cys_met_metab_PP"/>
</dbReference>
<comment type="similarity">
    <text evidence="2 5">Belongs to the trans-sulfuration enzymes family.</text>
</comment>
<dbReference type="InterPro" id="IPR015421">
    <property type="entry name" value="PyrdxlP-dep_Trfase_major"/>
</dbReference>
<evidence type="ECO:0000256" key="6">
    <source>
        <dbReference type="SAM" id="MobiDB-lite"/>
    </source>
</evidence>
<dbReference type="InterPro" id="IPR015422">
    <property type="entry name" value="PyrdxlP-dep_Trfase_small"/>
</dbReference>
<proteinExistence type="inferred from homology"/>
<gene>
    <name evidence="7" type="ORF">SAMN05216552_1011141</name>
</gene>
<evidence type="ECO:0000313" key="8">
    <source>
        <dbReference type="Proteomes" id="UP000199391"/>
    </source>
</evidence>
<evidence type="ECO:0000256" key="5">
    <source>
        <dbReference type="RuleBase" id="RU362118"/>
    </source>
</evidence>
<dbReference type="GO" id="GO:0005737">
    <property type="term" value="C:cytoplasm"/>
    <property type="evidence" value="ECO:0007669"/>
    <property type="project" value="TreeGrafter"/>
</dbReference>
<dbReference type="GO" id="GO:0004123">
    <property type="term" value="F:cystathionine gamma-lyase activity"/>
    <property type="evidence" value="ECO:0007669"/>
    <property type="project" value="TreeGrafter"/>
</dbReference>
<dbReference type="EMBL" id="FPBO01000011">
    <property type="protein sequence ID" value="SFU84558.1"/>
    <property type="molecule type" value="Genomic_DNA"/>
</dbReference>
<dbReference type="GO" id="GO:0019346">
    <property type="term" value="P:transsulfuration"/>
    <property type="evidence" value="ECO:0007669"/>
    <property type="project" value="InterPro"/>
</dbReference>
<feature type="compositionally biased region" description="Low complexity" evidence="6">
    <location>
        <begin position="1"/>
        <end position="14"/>
    </location>
</feature>
<evidence type="ECO:0000256" key="4">
    <source>
        <dbReference type="PIRSR" id="PIRSR001434-2"/>
    </source>
</evidence>
<evidence type="ECO:0000256" key="1">
    <source>
        <dbReference type="ARBA" id="ARBA00001933"/>
    </source>
</evidence>
<feature type="modified residue" description="N6-(pyridoxal phosphate)lysine" evidence="4">
    <location>
        <position position="239"/>
    </location>
</feature>
<evidence type="ECO:0000313" key="7">
    <source>
        <dbReference type="EMBL" id="SFU84558.1"/>
    </source>
</evidence>
<dbReference type="GO" id="GO:0003962">
    <property type="term" value="F:cystathionine gamma-synthase activity"/>
    <property type="evidence" value="ECO:0007669"/>
    <property type="project" value="TreeGrafter"/>
</dbReference>
<evidence type="ECO:0000256" key="2">
    <source>
        <dbReference type="ARBA" id="ARBA00009077"/>
    </source>
</evidence>
<dbReference type="PANTHER" id="PTHR11808">
    <property type="entry name" value="TRANS-SULFURATION ENZYME FAMILY MEMBER"/>
    <property type="match status" value="1"/>
</dbReference>
<dbReference type="InterPro" id="IPR000277">
    <property type="entry name" value="Cys/Met-Metab_PyrdxlP-dep_enz"/>
</dbReference>